<accession>A0ABT6TAF7</accession>
<feature type="region of interest" description="Disordered" evidence="3">
    <location>
        <begin position="27"/>
        <end position="48"/>
    </location>
</feature>
<evidence type="ECO:0000256" key="1">
    <source>
        <dbReference type="ARBA" id="ARBA00008520"/>
    </source>
</evidence>
<comment type="similarity">
    <text evidence="1">Belongs to the bacterial solute-binding protein 1 family.</text>
</comment>
<dbReference type="EMBL" id="JAGRPV010000001">
    <property type="protein sequence ID" value="MDI4643625.1"/>
    <property type="molecule type" value="Genomic_DNA"/>
</dbReference>
<evidence type="ECO:0000256" key="3">
    <source>
        <dbReference type="SAM" id="MobiDB-lite"/>
    </source>
</evidence>
<dbReference type="InterPro" id="IPR006059">
    <property type="entry name" value="SBP"/>
</dbReference>
<feature type="chain" id="PRO_5046902382" evidence="4">
    <location>
        <begin position="24"/>
        <end position="449"/>
    </location>
</feature>
<dbReference type="Gene3D" id="3.40.190.10">
    <property type="entry name" value="Periplasmic binding protein-like II"/>
    <property type="match status" value="2"/>
</dbReference>
<evidence type="ECO:0000313" key="5">
    <source>
        <dbReference type="EMBL" id="MDI4643625.1"/>
    </source>
</evidence>
<reference evidence="5" key="1">
    <citation type="submission" date="2023-04" db="EMBL/GenBank/DDBJ databases">
        <title>Comparative genomic analysis of Cohnella hashimotonis sp. nov., isolated from the International Space Station.</title>
        <authorList>
            <person name="Venkateswaran K."/>
            <person name="Simpson A."/>
        </authorList>
    </citation>
    <scope>NUCLEOTIDE SEQUENCE</scope>
    <source>
        <strain evidence="5">F6_2S_P_1</strain>
    </source>
</reference>
<keyword evidence="2" id="KW-0813">Transport</keyword>
<dbReference type="Pfam" id="PF01547">
    <property type="entry name" value="SBP_bac_1"/>
    <property type="match status" value="1"/>
</dbReference>
<dbReference type="SUPFAM" id="SSF53850">
    <property type="entry name" value="Periplasmic binding protein-like II"/>
    <property type="match status" value="1"/>
</dbReference>
<comment type="caution">
    <text evidence="5">The sequence shown here is derived from an EMBL/GenBank/DDBJ whole genome shotgun (WGS) entry which is preliminary data.</text>
</comment>
<dbReference type="PANTHER" id="PTHR43649:SF29">
    <property type="entry name" value="OSMOPROTECTIVE COMPOUNDS-BINDING PROTEIN GGTB"/>
    <property type="match status" value="1"/>
</dbReference>
<evidence type="ECO:0000313" key="6">
    <source>
        <dbReference type="Proteomes" id="UP001161691"/>
    </source>
</evidence>
<name>A0ABT6TAF7_9BACL</name>
<gene>
    <name evidence="5" type="ORF">KB449_01580</name>
</gene>
<organism evidence="5 6">
    <name type="scientific">Cohnella hashimotonis</name>
    <dbReference type="NCBI Taxonomy" id="2826895"/>
    <lineage>
        <taxon>Bacteria</taxon>
        <taxon>Bacillati</taxon>
        <taxon>Bacillota</taxon>
        <taxon>Bacilli</taxon>
        <taxon>Bacillales</taxon>
        <taxon>Paenibacillaceae</taxon>
        <taxon>Cohnella</taxon>
    </lineage>
</organism>
<sequence length="449" mass="49318">MRKSWLSFLSFALLALLISGCGANGNNEASPSAQPSGEASQPAQSSGAEAEEVTLKYASWMSKGEDKPTLDAFMQANPNIKIADEVIDGKQYSQLIQTRILSEDAPDVYLLPFDQYTKYAKEGHLLDLTDEPGMKLMIDNPLVDEAFKIDGKRYGFMVNSGAPINPIYYNKKIFEKYNLAPPTNAEEFLKVSETLKANNVEPLVFGAKDAWTLSGTLFTAMFRSYALPKANNDIFYSLATGSAKPSELIDYPLSFIAELTQKGYISKASSTLTYDQSVQYFADGKAAMLPQGTWVPTLDPIVNANKDVFELGAFVPPVPEVDGKKHALSNGDRILVISSKTKNVEAAKKLFNFFVEPANLRAYIEAQSLFTVLKGLDFKTAPVLQDFVNSFASDSFAVTIGSKSALTPAFNKEVDIALQNILVGSTVSKELKRLDEEFEKTKSQMVIKE</sequence>
<proteinExistence type="inferred from homology"/>
<dbReference type="InterPro" id="IPR050490">
    <property type="entry name" value="Bact_solute-bd_prot1"/>
</dbReference>
<feature type="signal peptide" evidence="4">
    <location>
        <begin position="1"/>
        <end position="23"/>
    </location>
</feature>
<dbReference type="Proteomes" id="UP001161691">
    <property type="component" value="Unassembled WGS sequence"/>
</dbReference>
<keyword evidence="6" id="KW-1185">Reference proteome</keyword>
<feature type="compositionally biased region" description="Polar residues" evidence="3">
    <location>
        <begin position="27"/>
        <end position="47"/>
    </location>
</feature>
<evidence type="ECO:0000256" key="2">
    <source>
        <dbReference type="ARBA" id="ARBA00022448"/>
    </source>
</evidence>
<protein>
    <submittedName>
        <fullName evidence="5">Extracellular solute-binding protein</fullName>
    </submittedName>
</protein>
<dbReference type="RefSeq" id="WP_282906679.1">
    <property type="nucleotide sequence ID" value="NZ_JAGRPV010000001.1"/>
</dbReference>
<dbReference type="PANTHER" id="PTHR43649">
    <property type="entry name" value="ARABINOSE-BINDING PROTEIN-RELATED"/>
    <property type="match status" value="1"/>
</dbReference>
<evidence type="ECO:0000256" key="4">
    <source>
        <dbReference type="SAM" id="SignalP"/>
    </source>
</evidence>
<dbReference type="PROSITE" id="PS51257">
    <property type="entry name" value="PROKAR_LIPOPROTEIN"/>
    <property type="match status" value="1"/>
</dbReference>
<keyword evidence="4" id="KW-0732">Signal</keyword>